<dbReference type="Gene3D" id="3.30.40.250">
    <property type="match status" value="1"/>
</dbReference>
<dbReference type="Proteomes" id="UP000604241">
    <property type="component" value="Unassembled WGS sequence"/>
</dbReference>
<dbReference type="PANTHER" id="PTHR37809">
    <property type="entry name" value="RIBOSOMAL PROTEIN S12 METHYLTHIOTRANSFERASE ACCESSORY FACTOR YCAO"/>
    <property type="match status" value="1"/>
</dbReference>
<name>A0ABR8Q9G9_9CELL</name>
<evidence type="ECO:0000313" key="2">
    <source>
        <dbReference type="EMBL" id="MBD7917063.1"/>
    </source>
</evidence>
<dbReference type="RefSeq" id="WP_191779788.1">
    <property type="nucleotide sequence ID" value="NZ_JACSQV010000001.1"/>
</dbReference>
<dbReference type="InterPro" id="IPR003776">
    <property type="entry name" value="YcaO-like_dom"/>
</dbReference>
<dbReference type="Gene3D" id="3.30.160.660">
    <property type="match status" value="1"/>
</dbReference>
<gene>
    <name evidence="2" type="ORF">H9657_02040</name>
</gene>
<accession>A0ABR8Q9G9</accession>
<reference evidence="2 3" key="1">
    <citation type="submission" date="2020-08" db="EMBL/GenBank/DDBJ databases">
        <title>A Genomic Blueprint of the Chicken Gut Microbiome.</title>
        <authorList>
            <person name="Gilroy R."/>
            <person name="Ravi A."/>
            <person name="Getino M."/>
            <person name="Pursley I."/>
            <person name="Horton D.L."/>
            <person name="Alikhan N.-F."/>
            <person name="Baker D."/>
            <person name="Gharbi K."/>
            <person name="Hall N."/>
            <person name="Watson M."/>
            <person name="Adriaenssens E.M."/>
            <person name="Foster-Nyarko E."/>
            <person name="Jarju S."/>
            <person name="Secka A."/>
            <person name="Antonio M."/>
            <person name="Oren A."/>
            <person name="Chaudhuri R."/>
            <person name="La Ragione R.M."/>
            <person name="Hildebrand F."/>
            <person name="Pallen M.J."/>
        </authorList>
    </citation>
    <scope>NUCLEOTIDE SEQUENCE [LARGE SCALE GENOMIC DNA]</scope>
    <source>
        <strain evidence="2 3">Sa3CUA2</strain>
    </source>
</reference>
<proteinExistence type="predicted"/>
<evidence type="ECO:0000313" key="3">
    <source>
        <dbReference type="Proteomes" id="UP000604241"/>
    </source>
</evidence>
<dbReference type="PROSITE" id="PS51664">
    <property type="entry name" value="YCAO"/>
    <property type="match status" value="1"/>
</dbReference>
<dbReference type="Pfam" id="PF02624">
    <property type="entry name" value="YcaO"/>
    <property type="match status" value="1"/>
</dbReference>
<dbReference type="PANTHER" id="PTHR37809:SF1">
    <property type="entry name" value="RIBOSOMAL PROTEIN S12 METHYLTHIOTRANSFERASE ACCESSORY FACTOR YCAO"/>
    <property type="match status" value="1"/>
</dbReference>
<protein>
    <submittedName>
        <fullName evidence="2">YcaO-like family protein</fullName>
    </submittedName>
</protein>
<sequence length="673" mass="71022">MTHHALAPGGMLGLSPEGVFGGFPAALRRWRVPHDDGNDLRRLVHLLHRGSTRADLDLLLPRHLLPLAEDLVAHGSRDGWLRTGAHDAKQAPLDAPGPAPVHGVLVHDTLVTGWRGLGDTTSLVGRRDVALVAHGPDTVVAFWPADTAACAECVGRWYVGTRRHPVETLEALSFEVMTGRTHRTVPQDAIDAALDALTAADRRQPGRAGLAVLTADRAHELRWVGRHPSCTCPVPAQPVPGPVGGRRPGRSAGDLAALVVERGAVGSLTVERLASPDGSSYVVAQARVNSAYPRAVTTPLVAFGDAPEDDLATLRCLGEAVERFCTFHPARERLVRATVTELGDDAVPPSSLPLFRPEQYARSGFPHRPPDDASPYLWARATTLSDGRPRWVPAEAVHPGCAVGAPLLTVSSTGVAAHPDRDAAILAALMEVVERDALSTLFLLRHALPRLAVDDDTVARQEATLAAAGFRLQLFDLTGDAGVPGVLALADRPGGPAPYLLKGAAAAPDLHGAVHQALREVWRGFLYLGSRPQIVPTDLSRLDPSSIEYGMAYYQSDEALATLDVLSGASTAARHAAPAPAVGRGPTDALQAATATLTARGYAPLVVDCTLPVAEEVGFHVVRVVVPGMIPVAFGRRPWQLGGSRLDRLAAAVGAPGVRADLGENGGPPHFFT</sequence>
<dbReference type="Gene3D" id="3.30.1330.230">
    <property type="match status" value="1"/>
</dbReference>
<comment type="caution">
    <text evidence="2">The sequence shown here is derived from an EMBL/GenBank/DDBJ whole genome shotgun (WGS) entry which is preliminary data.</text>
</comment>
<keyword evidence="3" id="KW-1185">Reference proteome</keyword>
<dbReference type="EMBL" id="JACSQV010000001">
    <property type="protein sequence ID" value="MBD7917063.1"/>
    <property type="molecule type" value="Genomic_DNA"/>
</dbReference>
<evidence type="ECO:0000259" key="1">
    <source>
        <dbReference type="PROSITE" id="PS51664"/>
    </source>
</evidence>
<feature type="domain" description="YcaO" evidence="1">
    <location>
        <begin position="304"/>
        <end position="673"/>
    </location>
</feature>
<organism evidence="2 3">
    <name type="scientific">Cellulomonas avistercoris</name>
    <dbReference type="NCBI Taxonomy" id="2762242"/>
    <lineage>
        <taxon>Bacteria</taxon>
        <taxon>Bacillati</taxon>
        <taxon>Actinomycetota</taxon>
        <taxon>Actinomycetes</taxon>
        <taxon>Micrococcales</taxon>
        <taxon>Cellulomonadaceae</taxon>
        <taxon>Cellulomonas</taxon>
    </lineage>
</organism>